<name>A0ABS7ZQ21_9GAMM</name>
<keyword evidence="1" id="KW-0472">Membrane</keyword>
<keyword evidence="3" id="KW-1185">Reference proteome</keyword>
<keyword evidence="1" id="KW-0812">Transmembrane</keyword>
<gene>
    <name evidence="2" type="ORF">I9W95_03070</name>
</gene>
<keyword evidence="1" id="KW-1133">Transmembrane helix</keyword>
<feature type="transmembrane region" description="Helical" evidence="1">
    <location>
        <begin position="12"/>
        <end position="32"/>
    </location>
</feature>
<comment type="caution">
    <text evidence="2">The sequence shown here is derived from an EMBL/GenBank/DDBJ whole genome shotgun (WGS) entry which is preliminary data.</text>
</comment>
<reference evidence="2 3" key="1">
    <citation type="submission" date="2020-12" db="EMBL/GenBank/DDBJ databases">
        <title>Novel Thalassolituus-related marine hydrocarbonoclastic bacteria mediated algae-derived hydrocarbons mineralization in twilight zone of the northern South China Sea.</title>
        <authorList>
            <person name="Dong C."/>
        </authorList>
    </citation>
    <scope>NUCLEOTIDE SEQUENCE [LARGE SCALE GENOMIC DNA]</scope>
    <source>
        <strain evidence="2 3">IMCC1826</strain>
    </source>
</reference>
<evidence type="ECO:0000313" key="3">
    <source>
        <dbReference type="Proteomes" id="UP000714380"/>
    </source>
</evidence>
<feature type="transmembrane region" description="Helical" evidence="1">
    <location>
        <begin position="44"/>
        <end position="70"/>
    </location>
</feature>
<protein>
    <submittedName>
        <fullName evidence="2">Uncharacterized protein</fullName>
    </submittedName>
</protein>
<sequence length="117" mass="13289">MEGVVEFLPFWVGYLLFAMIGYWCWRGLFFWLSPESDVRRFLNMLGVVLLFTPAPIEAGSAFFAPVFVVLPFTILAQGMTAAMYSVTWLLSGLCIGVVVLALRQLVRWFRARGENND</sequence>
<proteinExistence type="predicted"/>
<feature type="transmembrane region" description="Helical" evidence="1">
    <location>
        <begin position="82"/>
        <end position="102"/>
    </location>
</feature>
<evidence type="ECO:0000256" key="1">
    <source>
        <dbReference type="SAM" id="Phobius"/>
    </source>
</evidence>
<dbReference type="Proteomes" id="UP000714380">
    <property type="component" value="Unassembled WGS sequence"/>
</dbReference>
<dbReference type="EMBL" id="JAEDAH010000013">
    <property type="protein sequence ID" value="MCA6062581.1"/>
    <property type="molecule type" value="Genomic_DNA"/>
</dbReference>
<dbReference type="RefSeq" id="WP_225671731.1">
    <property type="nucleotide sequence ID" value="NZ_JAEDAH010000013.1"/>
</dbReference>
<organism evidence="2 3">
    <name type="scientific">Thalassolituus marinus</name>
    <dbReference type="NCBI Taxonomy" id="671053"/>
    <lineage>
        <taxon>Bacteria</taxon>
        <taxon>Pseudomonadati</taxon>
        <taxon>Pseudomonadota</taxon>
        <taxon>Gammaproteobacteria</taxon>
        <taxon>Oceanospirillales</taxon>
        <taxon>Oceanospirillaceae</taxon>
        <taxon>Thalassolituus</taxon>
    </lineage>
</organism>
<accession>A0ABS7ZQ21</accession>
<evidence type="ECO:0000313" key="2">
    <source>
        <dbReference type="EMBL" id="MCA6062581.1"/>
    </source>
</evidence>